<dbReference type="Gene3D" id="2.60.120.10">
    <property type="entry name" value="Jelly Rolls"/>
    <property type="match status" value="1"/>
</dbReference>
<keyword evidence="3 11" id="KW-0052">Apoplast</keyword>
<feature type="domain" description="Cupin type-1" evidence="12">
    <location>
        <begin position="77"/>
        <end position="216"/>
    </location>
</feature>
<comment type="similarity">
    <text evidence="2 11">Belongs to the germin family.</text>
</comment>
<evidence type="ECO:0000313" key="13">
    <source>
        <dbReference type="EMBL" id="KAL3513244.1"/>
    </source>
</evidence>
<feature type="binding site" evidence="9">
    <location>
        <position position="162"/>
    </location>
    <ligand>
        <name>Mn(2+)</name>
        <dbReference type="ChEBI" id="CHEBI:29035"/>
    </ligand>
</feature>
<feature type="chain" id="PRO_5044531258" description="Germin-like protein" evidence="11">
    <location>
        <begin position="30"/>
        <end position="231"/>
    </location>
</feature>
<evidence type="ECO:0000256" key="5">
    <source>
        <dbReference type="ARBA" id="ARBA00022723"/>
    </source>
</evidence>
<evidence type="ECO:0000256" key="8">
    <source>
        <dbReference type="PIRSR" id="PIRSR601929-1"/>
    </source>
</evidence>
<feature type="binding site" evidence="8">
    <location>
        <position position="123"/>
    </location>
    <ligand>
        <name>oxalate</name>
        <dbReference type="ChEBI" id="CHEBI:30623"/>
    </ligand>
</feature>
<dbReference type="AlphaFoldDB" id="A0ABD2Z287"/>
<dbReference type="Pfam" id="PF00190">
    <property type="entry name" value="Cupin_1"/>
    <property type="match status" value="1"/>
</dbReference>
<dbReference type="InterPro" id="IPR019780">
    <property type="entry name" value="Germin_Mn-BS"/>
</dbReference>
<keyword evidence="11" id="KW-0732">Signal</keyword>
<name>A0ABD2Z287_9GENT</name>
<protein>
    <recommendedName>
        <fullName evidence="11">Germin-like protein</fullName>
    </recommendedName>
</protein>
<dbReference type="InterPro" id="IPR006045">
    <property type="entry name" value="Cupin_1"/>
</dbReference>
<proteinExistence type="inferred from homology"/>
<dbReference type="Proteomes" id="UP001630127">
    <property type="component" value="Unassembled WGS sequence"/>
</dbReference>
<keyword evidence="7 8" id="KW-0464">Manganese</keyword>
<evidence type="ECO:0000256" key="4">
    <source>
        <dbReference type="ARBA" id="ARBA00022525"/>
    </source>
</evidence>
<dbReference type="GO" id="GO:0048046">
    <property type="term" value="C:apoplast"/>
    <property type="evidence" value="ECO:0007669"/>
    <property type="project" value="UniProtKB-SubCell"/>
</dbReference>
<dbReference type="FunFam" id="2.60.120.10:FF:000005">
    <property type="entry name" value="Germin-like protein subfamily 1 member 8"/>
    <property type="match status" value="1"/>
</dbReference>
<dbReference type="PROSITE" id="PS00725">
    <property type="entry name" value="GERMIN"/>
    <property type="match status" value="1"/>
</dbReference>
<organism evidence="13 14">
    <name type="scientific">Cinchona calisaya</name>
    <dbReference type="NCBI Taxonomy" id="153742"/>
    <lineage>
        <taxon>Eukaryota</taxon>
        <taxon>Viridiplantae</taxon>
        <taxon>Streptophyta</taxon>
        <taxon>Embryophyta</taxon>
        <taxon>Tracheophyta</taxon>
        <taxon>Spermatophyta</taxon>
        <taxon>Magnoliopsida</taxon>
        <taxon>eudicotyledons</taxon>
        <taxon>Gunneridae</taxon>
        <taxon>Pentapetalae</taxon>
        <taxon>asterids</taxon>
        <taxon>lamiids</taxon>
        <taxon>Gentianales</taxon>
        <taxon>Rubiaceae</taxon>
        <taxon>Cinchonoideae</taxon>
        <taxon>Cinchoneae</taxon>
        <taxon>Cinchona</taxon>
    </lineage>
</organism>
<gene>
    <name evidence="13" type="ORF">ACH5RR_025961</name>
</gene>
<sequence length="231" mass="25585">MTKHIPPYNINRILCFIYLSLVLPLLSNAVDPSPLQDFCVADLNSTININGFPCKNSFDVTSEDFFYDGFKERPGEFNIFDVNVTQADVRQFPGLNTLGLSMNRVVLKPGGLNPPHVHPRASELSRVADGKLLAGWVTTGNVFYWKILTSGDLFVIPPGLVHFQLNIGEKRARFFASFNSQNPGLQIVSTALFNSTPPILDEVLSKAFQVNHSIVELIRSGFAPALLKSSY</sequence>
<dbReference type="InterPro" id="IPR011051">
    <property type="entry name" value="RmlC_Cupin_sf"/>
</dbReference>
<feature type="binding site" evidence="9">
    <location>
        <position position="123"/>
    </location>
    <ligand>
        <name>Mn(2+)</name>
        <dbReference type="ChEBI" id="CHEBI:29035"/>
    </ligand>
</feature>
<evidence type="ECO:0000256" key="1">
    <source>
        <dbReference type="ARBA" id="ARBA00004271"/>
    </source>
</evidence>
<evidence type="ECO:0000256" key="9">
    <source>
        <dbReference type="PIRSR" id="PIRSR601929-2"/>
    </source>
</evidence>
<evidence type="ECO:0000256" key="7">
    <source>
        <dbReference type="ARBA" id="ARBA00023211"/>
    </source>
</evidence>
<feature type="disulfide bond" evidence="10">
    <location>
        <begin position="39"/>
        <end position="54"/>
    </location>
</feature>
<reference evidence="13 14" key="1">
    <citation type="submission" date="2024-11" db="EMBL/GenBank/DDBJ databases">
        <title>A near-complete genome assembly of Cinchona calisaya.</title>
        <authorList>
            <person name="Lian D.C."/>
            <person name="Zhao X.W."/>
            <person name="Wei L."/>
        </authorList>
    </citation>
    <scope>NUCLEOTIDE SEQUENCE [LARGE SCALE GENOMIC DNA]</scope>
    <source>
        <tissue evidence="13">Nenye</tissue>
    </source>
</reference>
<feature type="binding site" evidence="9">
    <location>
        <position position="118"/>
    </location>
    <ligand>
        <name>Mn(2+)</name>
        <dbReference type="ChEBI" id="CHEBI:29035"/>
    </ligand>
</feature>
<dbReference type="PRINTS" id="PR00325">
    <property type="entry name" value="GERMIN"/>
</dbReference>
<evidence type="ECO:0000256" key="3">
    <source>
        <dbReference type="ARBA" id="ARBA00022523"/>
    </source>
</evidence>
<feature type="binding site" evidence="8">
    <location>
        <position position="118"/>
    </location>
    <ligand>
        <name>oxalate</name>
        <dbReference type="ChEBI" id="CHEBI:30623"/>
    </ligand>
</feature>
<feature type="binding site" evidence="8">
    <location>
        <position position="103"/>
    </location>
    <ligand>
        <name>oxalate</name>
        <dbReference type="ChEBI" id="CHEBI:30623"/>
    </ligand>
</feature>
<dbReference type="EMBL" id="JBJUIK010000011">
    <property type="protein sequence ID" value="KAL3513244.1"/>
    <property type="molecule type" value="Genomic_DNA"/>
</dbReference>
<keyword evidence="5 8" id="KW-0479">Metal-binding</keyword>
<accession>A0ABD2Z287</accession>
<evidence type="ECO:0000313" key="14">
    <source>
        <dbReference type="Proteomes" id="UP001630127"/>
    </source>
</evidence>
<dbReference type="SUPFAM" id="SSF51182">
    <property type="entry name" value="RmlC-like cupins"/>
    <property type="match status" value="1"/>
</dbReference>
<comment type="subcellular location">
    <subcellularLocation>
        <location evidence="1 11">Secreted</location>
        <location evidence="1 11">Extracellular space</location>
        <location evidence="1 11">Apoplast</location>
    </subcellularLocation>
</comment>
<dbReference type="InterPro" id="IPR001929">
    <property type="entry name" value="Germin"/>
</dbReference>
<evidence type="ECO:0000256" key="6">
    <source>
        <dbReference type="ARBA" id="ARBA00023157"/>
    </source>
</evidence>
<evidence type="ECO:0000256" key="11">
    <source>
        <dbReference type="RuleBase" id="RU366015"/>
    </source>
</evidence>
<feature type="binding site" evidence="8">
    <location>
        <position position="113"/>
    </location>
    <ligand>
        <name>oxalate</name>
        <dbReference type="ChEBI" id="CHEBI:30623"/>
    </ligand>
</feature>
<dbReference type="GO" id="GO:0030145">
    <property type="term" value="F:manganese ion binding"/>
    <property type="evidence" value="ECO:0007669"/>
    <property type="project" value="UniProtKB-UniRule"/>
</dbReference>
<dbReference type="CDD" id="cd02241">
    <property type="entry name" value="cupin_OxOx"/>
    <property type="match status" value="1"/>
</dbReference>
<comment type="caution">
    <text evidence="13">The sequence shown here is derived from an EMBL/GenBank/DDBJ whole genome shotgun (WGS) entry which is preliminary data.</text>
</comment>
<dbReference type="SMART" id="SM00835">
    <property type="entry name" value="Cupin_1"/>
    <property type="match status" value="1"/>
</dbReference>
<dbReference type="InterPro" id="IPR014710">
    <property type="entry name" value="RmlC-like_jellyroll"/>
</dbReference>
<feature type="binding site" evidence="9">
    <location>
        <position position="116"/>
    </location>
    <ligand>
        <name>Mn(2+)</name>
        <dbReference type="ChEBI" id="CHEBI:29035"/>
    </ligand>
</feature>
<keyword evidence="14" id="KW-1185">Reference proteome</keyword>
<dbReference type="PANTHER" id="PTHR31238">
    <property type="entry name" value="GERMIN-LIKE PROTEIN SUBFAMILY 3 MEMBER 3"/>
    <property type="match status" value="1"/>
</dbReference>
<evidence type="ECO:0000256" key="2">
    <source>
        <dbReference type="ARBA" id="ARBA00007456"/>
    </source>
</evidence>
<keyword evidence="6 10" id="KW-1015">Disulfide bond</keyword>
<evidence type="ECO:0000259" key="12">
    <source>
        <dbReference type="SMART" id="SM00835"/>
    </source>
</evidence>
<keyword evidence="4 11" id="KW-0964">Secreted</keyword>
<evidence type="ECO:0000256" key="10">
    <source>
        <dbReference type="PIRSR" id="PIRSR601929-3"/>
    </source>
</evidence>
<feature type="signal peptide" evidence="11">
    <location>
        <begin position="1"/>
        <end position="29"/>
    </location>
</feature>